<dbReference type="GO" id="GO:0005886">
    <property type="term" value="C:plasma membrane"/>
    <property type="evidence" value="ECO:0007669"/>
    <property type="project" value="TreeGrafter"/>
</dbReference>
<accession>A0A366I5V5</accession>
<dbReference type="NCBIfam" id="TIGR00254">
    <property type="entry name" value="GGDEF"/>
    <property type="match status" value="1"/>
</dbReference>
<dbReference type="InterPro" id="IPR000160">
    <property type="entry name" value="GGDEF_dom"/>
</dbReference>
<protein>
    <submittedName>
        <fullName evidence="4">Diguanylate cyclase (GGDEF)-like protein</fullName>
    </submittedName>
</protein>
<dbReference type="SUPFAM" id="SSF49785">
    <property type="entry name" value="Galactose-binding domain-like"/>
    <property type="match status" value="1"/>
</dbReference>
<reference evidence="4 5" key="1">
    <citation type="submission" date="2018-06" db="EMBL/GenBank/DDBJ databases">
        <title>Genomic Encyclopedia of Type Strains, Phase IV (KMG-IV): sequencing the most valuable type-strain genomes for metagenomic binning, comparative biology and taxonomic classification.</title>
        <authorList>
            <person name="Goeker M."/>
        </authorList>
    </citation>
    <scope>NUCLEOTIDE SEQUENCE [LARGE SCALE GENOMIC DNA]</scope>
    <source>
        <strain evidence="4 5">DSM 22112</strain>
    </source>
</reference>
<feature type="transmembrane region" description="Helical" evidence="2">
    <location>
        <begin position="298"/>
        <end position="318"/>
    </location>
</feature>
<feature type="domain" description="GGDEF" evidence="3">
    <location>
        <begin position="500"/>
        <end position="637"/>
    </location>
</feature>
<sequence>MYKYKLHIIMIIILISFIFGACSAQRPEIKTMAESGVMDLTRVKLENSVVRLDGQWEFFWNQLIAPGKAETKSSNEYIQIPSSWNKYKGNEDQSGYGYATYRLQFITAENIKLGLKIPRMFTAYKLWVNGELIAIAGKVGENREIMTPQYIPQLALFESSQGVNEILIQVSNFHHRSGGMPKSINLGGEKQIIKLRDKSLAAELIIFGSLIYIGAYHLALFLFRKKNTSSLYFGLFCLLVGMRTLLVGERFFMYLFPNFSWEIAHKLQTLSFYFGVPLILLFFMSIYPQYFHARIIKIGQIIGAIFGFLVVLTPARIFTPFNPIYQMWTVFTIIYIIVALIKIWIRKEDGSWFITIGALVLLMSGANDIIFLNIWMNDNGPAFLKALIRTGSLSSVGQLVFAFANSLLLSKRFSDSLAREEILTAELTEINSNLDELVSQRTKDLEKSKEKIEQQKLELEKINKNLNQLSFKDCLTGIWNRRKYDETIEIEWRRCLRYKRPIALILLDIDYFKQFNDLYGHMAGDECLIKIGDTLKKSLSRSSDMAARYGGEEFIVLLPDSGKEEAIKIATMLRINIESIKIPHEKSSVSNYVTVSIGVTSTIPNNKSSYDDLFKVVDRALYQAKDAGRNQIKYLSQ</sequence>
<dbReference type="Gene3D" id="3.30.70.270">
    <property type="match status" value="1"/>
</dbReference>
<dbReference type="OrthoDB" id="9809348at2"/>
<proteinExistence type="predicted"/>
<evidence type="ECO:0000259" key="3">
    <source>
        <dbReference type="PROSITE" id="PS50887"/>
    </source>
</evidence>
<dbReference type="FunFam" id="3.30.70.270:FF:000001">
    <property type="entry name" value="Diguanylate cyclase domain protein"/>
    <property type="match status" value="1"/>
</dbReference>
<dbReference type="GO" id="GO:0043709">
    <property type="term" value="P:cell adhesion involved in single-species biofilm formation"/>
    <property type="evidence" value="ECO:0007669"/>
    <property type="project" value="TreeGrafter"/>
</dbReference>
<feature type="transmembrane region" description="Helical" evidence="2">
    <location>
        <begin position="267"/>
        <end position="286"/>
    </location>
</feature>
<organism evidence="4 5">
    <name type="scientific">Alkalibaculum bacchi</name>
    <dbReference type="NCBI Taxonomy" id="645887"/>
    <lineage>
        <taxon>Bacteria</taxon>
        <taxon>Bacillati</taxon>
        <taxon>Bacillota</taxon>
        <taxon>Clostridia</taxon>
        <taxon>Eubacteriales</taxon>
        <taxon>Eubacteriaceae</taxon>
        <taxon>Alkalibaculum</taxon>
    </lineage>
</organism>
<dbReference type="PANTHER" id="PTHR45138">
    <property type="entry name" value="REGULATORY COMPONENTS OF SENSORY TRANSDUCTION SYSTEM"/>
    <property type="match status" value="1"/>
</dbReference>
<keyword evidence="1" id="KW-0175">Coiled coil</keyword>
<dbReference type="InterPro" id="IPR008979">
    <property type="entry name" value="Galactose-bd-like_sf"/>
</dbReference>
<gene>
    <name evidence="4" type="ORF">DES36_10992</name>
</gene>
<dbReference type="SUPFAM" id="SSF55073">
    <property type="entry name" value="Nucleotide cyclase"/>
    <property type="match status" value="1"/>
</dbReference>
<dbReference type="Proteomes" id="UP000253490">
    <property type="component" value="Unassembled WGS sequence"/>
</dbReference>
<dbReference type="GO" id="GO:1902201">
    <property type="term" value="P:negative regulation of bacterial-type flagellum-dependent cell motility"/>
    <property type="evidence" value="ECO:0007669"/>
    <property type="project" value="TreeGrafter"/>
</dbReference>
<dbReference type="RefSeq" id="WP_113920742.1">
    <property type="nucleotide sequence ID" value="NZ_QNRX01000009.1"/>
</dbReference>
<dbReference type="Gene3D" id="2.60.120.260">
    <property type="entry name" value="Galactose-binding domain-like"/>
    <property type="match status" value="1"/>
</dbReference>
<feature type="transmembrane region" description="Helical" evidence="2">
    <location>
        <begin position="352"/>
        <end position="375"/>
    </location>
</feature>
<keyword evidence="5" id="KW-1185">Reference proteome</keyword>
<dbReference type="PROSITE" id="PS50887">
    <property type="entry name" value="GGDEF"/>
    <property type="match status" value="1"/>
</dbReference>
<dbReference type="PANTHER" id="PTHR45138:SF9">
    <property type="entry name" value="DIGUANYLATE CYCLASE DGCM-RELATED"/>
    <property type="match status" value="1"/>
</dbReference>
<dbReference type="PROSITE" id="PS51257">
    <property type="entry name" value="PROKAR_LIPOPROTEIN"/>
    <property type="match status" value="1"/>
</dbReference>
<feature type="transmembrane region" description="Helical" evidence="2">
    <location>
        <begin position="324"/>
        <end position="345"/>
    </location>
</feature>
<dbReference type="InterPro" id="IPR050469">
    <property type="entry name" value="Diguanylate_Cyclase"/>
</dbReference>
<dbReference type="Pfam" id="PF00990">
    <property type="entry name" value="GGDEF"/>
    <property type="match status" value="1"/>
</dbReference>
<keyword evidence="2" id="KW-1133">Transmembrane helix</keyword>
<evidence type="ECO:0000313" key="4">
    <source>
        <dbReference type="EMBL" id="RBP63873.1"/>
    </source>
</evidence>
<keyword evidence="2" id="KW-0812">Transmembrane</keyword>
<dbReference type="CDD" id="cd01949">
    <property type="entry name" value="GGDEF"/>
    <property type="match status" value="1"/>
</dbReference>
<dbReference type="SMART" id="SM00267">
    <property type="entry name" value="GGDEF"/>
    <property type="match status" value="1"/>
</dbReference>
<evidence type="ECO:0000256" key="2">
    <source>
        <dbReference type="SAM" id="Phobius"/>
    </source>
</evidence>
<dbReference type="GO" id="GO:0052621">
    <property type="term" value="F:diguanylate cyclase activity"/>
    <property type="evidence" value="ECO:0007669"/>
    <property type="project" value="TreeGrafter"/>
</dbReference>
<feature type="transmembrane region" description="Helical" evidence="2">
    <location>
        <begin position="387"/>
        <end position="409"/>
    </location>
</feature>
<dbReference type="AlphaFoldDB" id="A0A366I5V5"/>
<dbReference type="InterPro" id="IPR043128">
    <property type="entry name" value="Rev_trsase/Diguanyl_cyclase"/>
</dbReference>
<evidence type="ECO:0000256" key="1">
    <source>
        <dbReference type="SAM" id="Coils"/>
    </source>
</evidence>
<dbReference type="Pfam" id="PF07695">
    <property type="entry name" value="7TMR-DISM_7TM"/>
    <property type="match status" value="1"/>
</dbReference>
<feature type="transmembrane region" description="Helical" evidence="2">
    <location>
        <begin position="200"/>
        <end position="223"/>
    </location>
</feature>
<dbReference type="InterPro" id="IPR029787">
    <property type="entry name" value="Nucleotide_cyclase"/>
</dbReference>
<feature type="coiled-coil region" evidence="1">
    <location>
        <begin position="420"/>
        <end position="472"/>
    </location>
</feature>
<dbReference type="InterPro" id="IPR011623">
    <property type="entry name" value="7TMR_DISM_rcpt_extracell_dom1"/>
</dbReference>
<name>A0A366I5V5_9FIRM</name>
<keyword evidence="2" id="KW-0472">Membrane</keyword>
<evidence type="ECO:0000313" key="5">
    <source>
        <dbReference type="Proteomes" id="UP000253490"/>
    </source>
</evidence>
<dbReference type="EMBL" id="QNRX01000009">
    <property type="protein sequence ID" value="RBP63873.1"/>
    <property type="molecule type" value="Genomic_DNA"/>
</dbReference>
<feature type="transmembrane region" description="Helical" evidence="2">
    <location>
        <begin position="230"/>
        <end position="247"/>
    </location>
</feature>
<comment type="caution">
    <text evidence="4">The sequence shown here is derived from an EMBL/GenBank/DDBJ whole genome shotgun (WGS) entry which is preliminary data.</text>
</comment>